<dbReference type="Gene3D" id="3.40.250.10">
    <property type="entry name" value="Rhodanese-like domain"/>
    <property type="match status" value="2"/>
</dbReference>
<keyword evidence="5" id="KW-1185">Reference proteome</keyword>
<dbReference type="PROSITE" id="PS00380">
    <property type="entry name" value="RHODANESE_1"/>
    <property type="match status" value="1"/>
</dbReference>
<dbReference type="AlphaFoldDB" id="A0A1G5R126"/>
<dbReference type="STRING" id="415747.SAMN03097708_03152"/>
<evidence type="ECO:0000256" key="1">
    <source>
        <dbReference type="ARBA" id="ARBA00022737"/>
    </source>
</evidence>
<reference evidence="4 5" key="1">
    <citation type="submission" date="2016-10" db="EMBL/GenBank/DDBJ databases">
        <authorList>
            <person name="de Groot N.N."/>
        </authorList>
    </citation>
    <scope>NUCLEOTIDE SEQUENCE [LARGE SCALE GENOMIC DNA]</scope>
    <source>
        <strain evidence="4 5">HLD2</strain>
    </source>
</reference>
<keyword evidence="2" id="KW-0732">Signal</keyword>
<dbReference type="CDD" id="cd01448">
    <property type="entry name" value="TST_Repeat_1"/>
    <property type="match status" value="1"/>
</dbReference>
<dbReference type="RefSeq" id="WP_092999091.1">
    <property type="nucleotide sequence ID" value="NZ_FMWD01000015.1"/>
</dbReference>
<protein>
    <submittedName>
        <fullName evidence="4">Thiosulfate/3-mercaptopyruvate sulfurtransferase</fullName>
    </submittedName>
</protein>
<dbReference type="InterPro" id="IPR051126">
    <property type="entry name" value="Thiosulfate_sulfurtransferase"/>
</dbReference>
<dbReference type="OrthoDB" id="9781034at2"/>
<proteinExistence type="predicted"/>
<dbReference type="Proteomes" id="UP000199648">
    <property type="component" value="Unassembled WGS sequence"/>
</dbReference>
<dbReference type="InterPro" id="IPR036873">
    <property type="entry name" value="Rhodanese-like_dom_sf"/>
</dbReference>
<accession>A0A1G5R126</accession>
<gene>
    <name evidence="4" type="ORF">SAMN03097708_03152</name>
</gene>
<dbReference type="InterPro" id="IPR001307">
    <property type="entry name" value="Thiosulphate_STrfase_CS"/>
</dbReference>
<evidence type="ECO:0000313" key="4">
    <source>
        <dbReference type="EMBL" id="SCZ67510.1"/>
    </source>
</evidence>
<evidence type="ECO:0000259" key="3">
    <source>
        <dbReference type="PROSITE" id="PS50206"/>
    </source>
</evidence>
<dbReference type="PANTHER" id="PTHR43855">
    <property type="entry name" value="THIOSULFATE SULFURTRANSFERASE"/>
    <property type="match status" value="1"/>
</dbReference>
<dbReference type="Pfam" id="PF00581">
    <property type="entry name" value="Rhodanese"/>
    <property type="match status" value="2"/>
</dbReference>
<name>A0A1G5R126_9GAMM</name>
<evidence type="ECO:0000256" key="2">
    <source>
        <dbReference type="SAM" id="SignalP"/>
    </source>
</evidence>
<feature type="chain" id="PRO_5011735003" evidence="2">
    <location>
        <begin position="24"/>
        <end position="310"/>
    </location>
</feature>
<dbReference type="InterPro" id="IPR001763">
    <property type="entry name" value="Rhodanese-like_dom"/>
</dbReference>
<keyword evidence="4" id="KW-0808">Transferase</keyword>
<evidence type="ECO:0000313" key="5">
    <source>
        <dbReference type="Proteomes" id="UP000199648"/>
    </source>
</evidence>
<dbReference type="EMBL" id="FMWD01000015">
    <property type="protein sequence ID" value="SCZ67510.1"/>
    <property type="molecule type" value="Genomic_DNA"/>
</dbReference>
<dbReference type="SMART" id="SM00450">
    <property type="entry name" value="RHOD"/>
    <property type="match status" value="2"/>
</dbReference>
<feature type="signal peptide" evidence="2">
    <location>
        <begin position="1"/>
        <end position="23"/>
    </location>
</feature>
<dbReference type="PANTHER" id="PTHR43855:SF1">
    <property type="entry name" value="THIOSULFATE SULFURTRANSFERASE"/>
    <property type="match status" value="1"/>
</dbReference>
<feature type="domain" description="Rhodanese" evidence="3">
    <location>
        <begin position="187"/>
        <end position="298"/>
    </location>
</feature>
<dbReference type="SUPFAM" id="SSF52821">
    <property type="entry name" value="Rhodanese/Cell cycle control phosphatase"/>
    <property type="match status" value="2"/>
</dbReference>
<dbReference type="GO" id="GO:0004792">
    <property type="term" value="F:thiosulfate-cyanide sulfurtransferase activity"/>
    <property type="evidence" value="ECO:0007669"/>
    <property type="project" value="InterPro"/>
</dbReference>
<feature type="domain" description="Rhodanese" evidence="3">
    <location>
        <begin position="41"/>
        <end position="154"/>
    </location>
</feature>
<keyword evidence="1" id="KW-0677">Repeat</keyword>
<organism evidence="4 5">
    <name type="scientific">Thiohalomonas denitrificans</name>
    <dbReference type="NCBI Taxonomy" id="415747"/>
    <lineage>
        <taxon>Bacteria</taxon>
        <taxon>Pseudomonadati</taxon>
        <taxon>Pseudomonadota</taxon>
        <taxon>Gammaproteobacteria</taxon>
        <taxon>Thiohalomonadales</taxon>
        <taxon>Thiohalomonadaceae</taxon>
        <taxon>Thiohalomonas</taxon>
    </lineage>
</organism>
<keyword evidence="4" id="KW-0670">Pyruvate</keyword>
<dbReference type="PROSITE" id="PS50206">
    <property type="entry name" value="RHODANESE_3"/>
    <property type="match status" value="2"/>
</dbReference>
<sequence length="310" mass="35208">MHRRMLQTFLMAIGFLFAVLASAAQPPAFLVNSDWLEEHIDDPDLVLLEVRYHPHRYYTVGHIPGAVQVQRFKDLGDNFAAPIMRFPSREDFQATLRGWGVNDDSTIVLYDDSRTALTSRVYYLLELYGFDMDRVKLLNGSTIEWTAFNDLSKEAVAPEPGSVVLKEADPALYVEWTDVYDDVLSRRDPEVVLLDARPRDMYTGKVIQHAIQGGHIPGAINIVSLEGTDGQSQKWHSPEKLAAMYADIPKDKRIYVYCHDGFRMGLAYMQLKSLGYEDVKLYNGGWSHWGNELTLPVVEGDQPYDEAFAL</sequence>